<dbReference type="InterPro" id="IPR006311">
    <property type="entry name" value="TAT_signal"/>
</dbReference>
<dbReference type="GO" id="GO:0009228">
    <property type="term" value="P:thiamine biosynthetic process"/>
    <property type="evidence" value="ECO:0007669"/>
    <property type="project" value="InterPro"/>
</dbReference>
<evidence type="ECO:0000259" key="2">
    <source>
        <dbReference type="Pfam" id="PF09084"/>
    </source>
</evidence>
<reference evidence="3 4" key="1">
    <citation type="submission" date="2017-04" db="EMBL/GenBank/DDBJ databases">
        <authorList>
            <person name="Afonso C.L."/>
            <person name="Miller P.J."/>
            <person name="Scott M.A."/>
            <person name="Spackman E."/>
            <person name="Goraichik I."/>
            <person name="Dimitrov K.M."/>
            <person name="Suarez D.L."/>
            <person name="Swayne D.E."/>
        </authorList>
    </citation>
    <scope>NUCLEOTIDE SEQUENCE [LARGE SCALE GENOMIC DNA]</scope>
    <source>
        <strain evidence="3 4">USBA 355</strain>
    </source>
</reference>
<dbReference type="PANTHER" id="PTHR31528">
    <property type="entry name" value="4-AMINO-5-HYDROXYMETHYL-2-METHYLPYRIMIDINE PHOSPHATE SYNTHASE THI11-RELATED"/>
    <property type="match status" value="1"/>
</dbReference>
<dbReference type="AlphaFoldDB" id="A0A1Y6B3Y8"/>
<gene>
    <name evidence="3" type="ORF">SAMN05428998_101312</name>
</gene>
<feature type="chain" id="PRO_5012734884" evidence="1">
    <location>
        <begin position="33"/>
        <end position="333"/>
    </location>
</feature>
<proteinExistence type="predicted"/>
<dbReference type="Proteomes" id="UP000192917">
    <property type="component" value="Unassembled WGS sequence"/>
</dbReference>
<organism evidence="3 4">
    <name type="scientific">Tistlia consotensis USBA 355</name>
    <dbReference type="NCBI Taxonomy" id="560819"/>
    <lineage>
        <taxon>Bacteria</taxon>
        <taxon>Pseudomonadati</taxon>
        <taxon>Pseudomonadota</taxon>
        <taxon>Alphaproteobacteria</taxon>
        <taxon>Rhodospirillales</taxon>
        <taxon>Rhodovibrionaceae</taxon>
        <taxon>Tistlia</taxon>
    </lineage>
</organism>
<keyword evidence="4" id="KW-1185">Reference proteome</keyword>
<feature type="domain" description="SsuA/THI5-like" evidence="2">
    <location>
        <begin position="47"/>
        <end position="258"/>
    </location>
</feature>
<dbReference type="SUPFAM" id="SSF53850">
    <property type="entry name" value="Periplasmic binding protein-like II"/>
    <property type="match status" value="1"/>
</dbReference>
<dbReference type="STRING" id="560819.SAMN05428998_101312"/>
<feature type="signal peptide" evidence="1">
    <location>
        <begin position="1"/>
        <end position="32"/>
    </location>
</feature>
<dbReference type="PROSITE" id="PS51318">
    <property type="entry name" value="TAT"/>
    <property type="match status" value="1"/>
</dbReference>
<keyword evidence="1" id="KW-0732">Signal</keyword>
<dbReference type="InterPro" id="IPR027939">
    <property type="entry name" value="NMT1/THI5"/>
</dbReference>
<evidence type="ECO:0000256" key="1">
    <source>
        <dbReference type="SAM" id="SignalP"/>
    </source>
</evidence>
<dbReference type="RefSeq" id="WP_085120663.1">
    <property type="nucleotide sequence ID" value="NZ_FWZX01000001.1"/>
</dbReference>
<dbReference type="Pfam" id="PF09084">
    <property type="entry name" value="NMT1"/>
    <property type="match status" value="1"/>
</dbReference>
<dbReference type="EMBL" id="FWZX01000001">
    <property type="protein sequence ID" value="SME90420.1"/>
    <property type="molecule type" value="Genomic_DNA"/>
</dbReference>
<name>A0A1Y6B3Y8_9PROT</name>
<evidence type="ECO:0000313" key="4">
    <source>
        <dbReference type="Proteomes" id="UP000192917"/>
    </source>
</evidence>
<dbReference type="Gene3D" id="3.40.190.10">
    <property type="entry name" value="Periplasmic binding protein-like II"/>
    <property type="match status" value="2"/>
</dbReference>
<evidence type="ECO:0000313" key="3">
    <source>
        <dbReference type="EMBL" id="SME90420.1"/>
    </source>
</evidence>
<protein>
    <submittedName>
        <fullName evidence="3">NitT/TauT family transport system substrate-binding protein</fullName>
    </submittedName>
</protein>
<dbReference type="InterPro" id="IPR015168">
    <property type="entry name" value="SsuA/THI5"/>
</dbReference>
<dbReference type="PANTHER" id="PTHR31528:SF15">
    <property type="entry name" value="RIBOFLAVIN-BINDING PROTEIN RIBY"/>
    <property type="match status" value="1"/>
</dbReference>
<sequence>MTERTTRRLWTAALAAAFLAGSLLTAAGPAAANDKVSLRLNWLLSGVHSIFYLGVDKGIYAAEGIDLTIGEGQGSGRAVQVVATGGDTFGIADGGSVIAGVTRGAPVRSVAGVLNTSPYGMSFRADRSVETIKDIEGKTIGATAGEASMQLLPAIWKANDIDPSKVKILNVDGPGKLVAILQGQADGILAGLEGQVIILKQKGLKQKVFSFAELGVNTQGLTVIASDDTIKNNPDLVKRFVRATVKAMQAAKADPEAAVAAAMKAKPQADPKLLAEQLEVSLTLLPSPSAPNAPLGVMARADWQRTLDLMKTYQDVTTDMTADTFFTNSFVQP</sequence>
<accession>A0A1Y6B3Y8</accession>